<keyword evidence="2" id="KW-1185">Reference proteome</keyword>
<dbReference type="Proteomes" id="UP000198504">
    <property type="component" value="Unassembled WGS sequence"/>
</dbReference>
<dbReference type="AlphaFoldDB" id="A0A1H9J041"/>
<organism evidence="1 2">
    <name type="scientific">Microlunatus flavus</name>
    <dbReference type="NCBI Taxonomy" id="1036181"/>
    <lineage>
        <taxon>Bacteria</taxon>
        <taxon>Bacillati</taxon>
        <taxon>Actinomycetota</taxon>
        <taxon>Actinomycetes</taxon>
        <taxon>Propionibacteriales</taxon>
        <taxon>Propionibacteriaceae</taxon>
        <taxon>Microlunatus</taxon>
    </lineage>
</organism>
<name>A0A1H9J041_9ACTN</name>
<dbReference type="InterPro" id="IPR022121">
    <property type="entry name" value="Peptidase_M73_camelysin"/>
</dbReference>
<proteinExistence type="predicted"/>
<dbReference type="STRING" id="1036181.SAMN05421756_10647"/>
<sequence length="199" mass="19990">MRPPSARAVRRSRWLVWPVAALVTLGVVGQASYAAFSTKVSNTGNTLAAGTVTLSDDDSGSALLALSNLKPGSSGSRCIAVTSTGTLPSAVKLYATDVATTKSLSSYITWTVTQGSGGTYSSCSGFSAASSGASVYSGTLAGFTTSATTYASGLGSWTPGGVGSETRTFQFGYAVSSTIPDTAQGGTASFGLTWEAQNS</sequence>
<dbReference type="EMBL" id="FOFA01000006">
    <property type="protein sequence ID" value="SEQ80213.1"/>
    <property type="molecule type" value="Genomic_DNA"/>
</dbReference>
<reference evidence="2" key="1">
    <citation type="submission" date="2016-10" db="EMBL/GenBank/DDBJ databases">
        <authorList>
            <person name="Varghese N."/>
            <person name="Submissions S."/>
        </authorList>
    </citation>
    <scope>NUCLEOTIDE SEQUENCE [LARGE SCALE GENOMIC DNA]</scope>
    <source>
        <strain evidence="2">CGMCC 4.6856</strain>
    </source>
</reference>
<protein>
    <submittedName>
        <fullName evidence="1">Camelysin metallo-endopeptidase</fullName>
    </submittedName>
</protein>
<dbReference type="Pfam" id="PF12389">
    <property type="entry name" value="Peptidase_M73"/>
    <property type="match status" value="1"/>
</dbReference>
<dbReference type="OrthoDB" id="3826640at2"/>
<evidence type="ECO:0000313" key="1">
    <source>
        <dbReference type="EMBL" id="SEQ80213.1"/>
    </source>
</evidence>
<evidence type="ECO:0000313" key="2">
    <source>
        <dbReference type="Proteomes" id="UP000198504"/>
    </source>
</evidence>
<gene>
    <name evidence="1" type="ORF">SAMN05421756_10647</name>
</gene>
<accession>A0A1H9J041</accession>